<dbReference type="PROSITE" id="PS50931">
    <property type="entry name" value="HTH_LYSR"/>
    <property type="match status" value="1"/>
</dbReference>
<dbReference type="PANTHER" id="PTHR30427">
    <property type="entry name" value="TRANSCRIPTIONAL ACTIVATOR PROTEIN LYSR"/>
    <property type="match status" value="1"/>
</dbReference>
<dbReference type="EMBL" id="CP136594">
    <property type="protein sequence ID" value="WOE75892.1"/>
    <property type="molecule type" value="Genomic_DNA"/>
</dbReference>
<keyword evidence="4" id="KW-0804">Transcription</keyword>
<keyword evidence="3" id="KW-0238">DNA-binding</keyword>
<evidence type="ECO:0000313" key="6">
    <source>
        <dbReference type="EMBL" id="WOE75892.1"/>
    </source>
</evidence>
<dbReference type="Gene3D" id="3.40.190.10">
    <property type="entry name" value="Periplasmic binding protein-like II"/>
    <property type="match status" value="2"/>
</dbReference>
<evidence type="ECO:0000256" key="4">
    <source>
        <dbReference type="ARBA" id="ARBA00023163"/>
    </source>
</evidence>
<organism evidence="6 7">
    <name type="scientific">Alterisphingorhabdus coralli</name>
    <dbReference type="NCBI Taxonomy" id="3071408"/>
    <lineage>
        <taxon>Bacteria</taxon>
        <taxon>Pseudomonadati</taxon>
        <taxon>Pseudomonadota</taxon>
        <taxon>Alphaproteobacteria</taxon>
        <taxon>Sphingomonadales</taxon>
        <taxon>Sphingomonadaceae</taxon>
        <taxon>Alterisphingorhabdus (ex Yan et al. 2024)</taxon>
    </lineage>
</organism>
<dbReference type="GO" id="GO:0043565">
    <property type="term" value="F:sequence-specific DNA binding"/>
    <property type="evidence" value="ECO:0007669"/>
    <property type="project" value="TreeGrafter"/>
</dbReference>
<comment type="similarity">
    <text evidence="1">Belongs to the LysR transcriptional regulatory family.</text>
</comment>
<dbReference type="SUPFAM" id="SSF46785">
    <property type="entry name" value="Winged helix' DNA-binding domain"/>
    <property type="match status" value="1"/>
</dbReference>
<dbReference type="InterPro" id="IPR000847">
    <property type="entry name" value="LysR_HTH_N"/>
</dbReference>
<keyword evidence="2" id="KW-0805">Transcription regulation</keyword>
<evidence type="ECO:0000256" key="2">
    <source>
        <dbReference type="ARBA" id="ARBA00023015"/>
    </source>
</evidence>
<dbReference type="Pfam" id="PF03466">
    <property type="entry name" value="LysR_substrate"/>
    <property type="match status" value="1"/>
</dbReference>
<gene>
    <name evidence="6" type="ORF">RB602_04030</name>
</gene>
<accession>A0AA97F9T2</accession>
<dbReference type="InterPro" id="IPR005119">
    <property type="entry name" value="LysR_subst-bd"/>
</dbReference>
<dbReference type="Pfam" id="PF00126">
    <property type="entry name" value="HTH_1"/>
    <property type="match status" value="1"/>
</dbReference>
<reference evidence="6 7" key="1">
    <citation type="submission" date="2023-10" db="EMBL/GenBank/DDBJ databases">
        <title>Complete genome sequence of a Sphingomonadaceae bacterium.</title>
        <authorList>
            <person name="Yan C."/>
        </authorList>
    </citation>
    <scope>NUCLEOTIDE SEQUENCE [LARGE SCALE GENOMIC DNA]</scope>
    <source>
        <strain evidence="6 7">SCSIO 66989</strain>
    </source>
</reference>
<dbReference type="InterPro" id="IPR036388">
    <property type="entry name" value="WH-like_DNA-bd_sf"/>
</dbReference>
<dbReference type="KEGG" id="acoa:RB602_04030"/>
<dbReference type="GO" id="GO:0003700">
    <property type="term" value="F:DNA-binding transcription factor activity"/>
    <property type="evidence" value="ECO:0007669"/>
    <property type="project" value="InterPro"/>
</dbReference>
<feature type="domain" description="HTH lysR-type" evidence="5">
    <location>
        <begin position="1"/>
        <end position="41"/>
    </location>
</feature>
<dbReference type="Proteomes" id="UP001302429">
    <property type="component" value="Chromosome"/>
</dbReference>
<evidence type="ECO:0000313" key="7">
    <source>
        <dbReference type="Proteomes" id="UP001302429"/>
    </source>
</evidence>
<dbReference type="AlphaFoldDB" id="A0AA97F9T2"/>
<dbReference type="SUPFAM" id="SSF53850">
    <property type="entry name" value="Periplasmic binding protein-like II"/>
    <property type="match status" value="1"/>
</dbReference>
<keyword evidence="7" id="KW-1185">Reference proteome</keyword>
<proteinExistence type="inferred from homology"/>
<dbReference type="PANTHER" id="PTHR30427:SF1">
    <property type="entry name" value="TRANSCRIPTIONAL ACTIVATOR PROTEIN LYSR"/>
    <property type="match status" value="1"/>
</dbReference>
<dbReference type="GO" id="GO:0010628">
    <property type="term" value="P:positive regulation of gene expression"/>
    <property type="evidence" value="ECO:0007669"/>
    <property type="project" value="TreeGrafter"/>
</dbReference>
<dbReference type="PRINTS" id="PR00039">
    <property type="entry name" value="HTHLYSR"/>
</dbReference>
<dbReference type="InterPro" id="IPR036390">
    <property type="entry name" value="WH_DNA-bd_sf"/>
</dbReference>
<evidence type="ECO:0000256" key="3">
    <source>
        <dbReference type="ARBA" id="ARBA00023125"/>
    </source>
</evidence>
<name>A0AA97F9T2_9SPHN</name>
<evidence type="ECO:0000256" key="1">
    <source>
        <dbReference type="ARBA" id="ARBA00009437"/>
    </source>
</evidence>
<evidence type="ECO:0000259" key="5">
    <source>
        <dbReference type="PROSITE" id="PS50931"/>
    </source>
</evidence>
<sequence>MSGAARDLHVSQPSVSKVLKHAEDQLGFDLFVREKGRLAPTPAADELYDEIKDIYRKISSFNRTAKNILHRKGRHLRIGVLPSLGLAIAPEAIARMRALDTTLSFELTTLHSEQLLQAVLEKRCDLCIGFEMPRDERVITRHLIDGHFHIVSAEPLGESGAKVDPHVLDGQDFIGIKGSGPLASILTDIFDQNDVHPNEVVTVHTYHAALSLVRKGIGIAVTDEFTATSSYASDLHGYPIEGAPSFPITAFALRNHLEIKSIHRTIAQIHNVLMDEAT</sequence>
<dbReference type="RefSeq" id="WP_317083173.1">
    <property type="nucleotide sequence ID" value="NZ_CP136594.1"/>
</dbReference>
<protein>
    <submittedName>
        <fullName evidence="6">LysR family transcriptional regulator</fullName>
    </submittedName>
</protein>
<dbReference type="Gene3D" id="1.10.10.10">
    <property type="entry name" value="Winged helix-like DNA-binding domain superfamily/Winged helix DNA-binding domain"/>
    <property type="match status" value="1"/>
</dbReference>